<reference evidence="2 3" key="1">
    <citation type="submission" date="2018-03" db="EMBL/GenBank/DDBJ databases">
        <title>Characteristics and genome of n-alkane degrading marine bacteria Gordonia iterans isolated from crude oil contaminated in Tae-an, South Korea.</title>
        <authorList>
            <person name="Lee S.-S."/>
            <person name="Kim H."/>
        </authorList>
    </citation>
    <scope>NUCLEOTIDE SEQUENCE [LARGE SCALE GENOMIC DNA]</scope>
    <source>
        <strain evidence="2 3">Co17</strain>
    </source>
</reference>
<feature type="transmembrane region" description="Helical" evidence="1">
    <location>
        <begin position="48"/>
        <end position="68"/>
    </location>
</feature>
<protein>
    <recommendedName>
        <fullName evidence="4">YiaAB two helix domain-containing protein</fullName>
    </recommendedName>
</protein>
<dbReference type="AlphaFoldDB" id="A0A2S0KIC2"/>
<organism evidence="2 3">
    <name type="scientific">Gordonia iterans</name>
    <dbReference type="NCBI Taxonomy" id="1004901"/>
    <lineage>
        <taxon>Bacteria</taxon>
        <taxon>Bacillati</taxon>
        <taxon>Actinomycetota</taxon>
        <taxon>Actinomycetes</taxon>
        <taxon>Mycobacteriales</taxon>
        <taxon>Gordoniaceae</taxon>
        <taxon>Gordonia</taxon>
    </lineage>
</organism>
<evidence type="ECO:0000256" key="1">
    <source>
        <dbReference type="SAM" id="Phobius"/>
    </source>
</evidence>
<proteinExistence type="predicted"/>
<sequence length="95" mass="10782">MPHHSTREKSGWHPMAMVAFTTLMVGGCFSALWLYTLAQLPDNKPLNIAYGITALALLTITVAIYTRLTRSLHHSPMLPDHSETELRHYKEHFGH</sequence>
<keyword evidence="1" id="KW-1133">Transmembrane helix</keyword>
<dbReference type="PROSITE" id="PS51257">
    <property type="entry name" value="PROKAR_LIPOPROTEIN"/>
    <property type="match status" value="1"/>
</dbReference>
<keyword evidence="1" id="KW-0472">Membrane</keyword>
<dbReference type="OrthoDB" id="4380993at2"/>
<name>A0A2S0KIC2_9ACTN</name>
<keyword evidence="1" id="KW-0812">Transmembrane</keyword>
<evidence type="ECO:0008006" key="4">
    <source>
        <dbReference type="Google" id="ProtNLM"/>
    </source>
</evidence>
<dbReference type="Proteomes" id="UP000239814">
    <property type="component" value="Chromosome"/>
</dbReference>
<keyword evidence="3" id="KW-1185">Reference proteome</keyword>
<evidence type="ECO:0000313" key="3">
    <source>
        <dbReference type="Proteomes" id="UP000239814"/>
    </source>
</evidence>
<evidence type="ECO:0000313" key="2">
    <source>
        <dbReference type="EMBL" id="AVM01413.1"/>
    </source>
</evidence>
<feature type="transmembrane region" description="Helical" evidence="1">
    <location>
        <begin position="12"/>
        <end position="36"/>
    </location>
</feature>
<gene>
    <name evidence="2" type="ORF">C6V83_15350</name>
</gene>
<dbReference type="KEGG" id="git:C6V83_15350"/>
<accession>A0A2S0KIC2</accession>
<dbReference type="RefSeq" id="WP_105943121.1">
    <property type="nucleotide sequence ID" value="NZ_CP027433.1"/>
</dbReference>
<dbReference type="EMBL" id="CP027433">
    <property type="protein sequence ID" value="AVM01413.1"/>
    <property type="molecule type" value="Genomic_DNA"/>
</dbReference>